<protein>
    <submittedName>
        <fullName evidence="1">Uncharacterized protein</fullName>
    </submittedName>
</protein>
<evidence type="ECO:0000313" key="1">
    <source>
        <dbReference type="EMBL" id="ABY42187.1"/>
    </source>
</evidence>
<dbReference type="Proteomes" id="UP000002154">
    <property type="component" value="Chromosome"/>
</dbReference>
<reference evidence="1 2" key="1">
    <citation type="journal article" date="2008" name="Chem. Biol. Interact.">
        <title>Extending the Bacillus cereus group genomics to putative food-borne pathogens of different toxicity.</title>
        <authorList>
            <person name="Lapidus A."/>
            <person name="Goltsman E."/>
            <person name="Auger S."/>
            <person name="Galleron N."/>
            <person name="Segurens B."/>
            <person name="Dossat C."/>
            <person name="Land M.L."/>
            <person name="Broussolle V."/>
            <person name="Brillard J."/>
            <person name="Guinebretiere M.H."/>
            <person name="Sanchis V."/>
            <person name="Nguen-The C."/>
            <person name="Lereclus D."/>
            <person name="Richardson P."/>
            <person name="Wincker P."/>
            <person name="Weissenbach J."/>
            <person name="Ehrlich S.D."/>
            <person name="Sorokin A."/>
        </authorList>
    </citation>
    <scope>NUCLEOTIDE SEQUENCE [LARGE SCALE GENOMIC DNA]</scope>
    <source>
        <strain evidence="1 2">KBAB4</strain>
    </source>
</reference>
<dbReference type="AlphaFoldDB" id="A9VI44"/>
<gene>
    <name evidence="1" type="ordered locus">BcerKBAB4_0934</name>
</gene>
<name>A9VI44_BACMK</name>
<dbReference type="HOGENOM" id="CLU_2931390_0_0_9"/>
<dbReference type="RefSeq" id="WP_012260496.1">
    <property type="nucleotide sequence ID" value="NC_010184.1"/>
</dbReference>
<dbReference type="EMBL" id="CP000903">
    <property type="protein sequence ID" value="ABY42187.1"/>
    <property type="molecule type" value="Genomic_DNA"/>
</dbReference>
<proteinExistence type="predicted"/>
<evidence type="ECO:0000313" key="2">
    <source>
        <dbReference type="Proteomes" id="UP000002154"/>
    </source>
</evidence>
<dbReference type="KEGG" id="bwe:BcerKBAB4_0934"/>
<accession>A9VI44</accession>
<sequence>MVRGDVNLPSVNSLNIFEKNVKCYSKRVIKSNIKIFNSETEACEYFYTSLIDMLKEMGVI</sequence>
<organism evidence="1 2">
    <name type="scientific">Bacillus mycoides (strain KBAB4)</name>
    <name type="common">Bacillus weihenstephanensis</name>
    <dbReference type="NCBI Taxonomy" id="315730"/>
    <lineage>
        <taxon>Bacteria</taxon>
        <taxon>Bacillati</taxon>
        <taxon>Bacillota</taxon>
        <taxon>Bacilli</taxon>
        <taxon>Bacillales</taxon>
        <taxon>Bacillaceae</taxon>
        <taxon>Bacillus</taxon>
        <taxon>Bacillus cereus group</taxon>
    </lineage>
</organism>